<keyword evidence="9 13" id="KW-0520">NAD</keyword>
<dbReference type="GO" id="GO:0048038">
    <property type="term" value="F:quinone binding"/>
    <property type="evidence" value="ECO:0007669"/>
    <property type="project" value="UniProtKB-UniRule"/>
</dbReference>
<evidence type="ECO:0000256" key="13">
    <source>
        <dbReference type="RuleBase" id="RU004429"/>
    </source>
</evidence>
<dbReference type="PANTHER" id="PTHR33269">
    <property type="entry name" value="NADH-UBIQUINONE OXIDOREDUCTASE CHAIN 6"/>
    <property type="match status" value="1"/>
</dbReference>
<evidence type="ECO:0000256" key="9">
    <source>
        <dbReference type="ARBA" id="ARBA00023027"/>
    </source>
</evidence>
<evidence type="ECO:0000256" key="3">
    <source>
        <dbReference type="ARBA" id="ARBA00019907"/>
    </source>
</evidence>
<evidence type="ECO:0000256" key="1">
    <source>
        <dbReference type="ARBA" id="ARBA00004651"/>
    </source>
</evidence>
<dbReference type="GO" id="GO:0008137">
    <property type="term" value="F:NADH dehydrogenase (ubiquinone) activity"/>
    <property type="evidence" value="ECO:0007669"/>
    <property type="project" value="UniProtKB-UniRule"/>
</dbReference>
<comment type="caution">
    <text evidence="14">The sequence shown here is derived from an EMBL/GenBank/DDBJ whole genome shotgun (WGS) entry which is preliminary data.</text>
</comment>
<evidence type="ECO:0000313" key="15">
    <source>
        <dbReference type="Proteomes" id="UP000234240"/>
    </source>
</evidence>
<evidence type="ECO:0000256" key="6">
    <source>
        <dbReference type="ARBA" id="ARBA00022719"/>
    </source>
</evidence>
<evidence type="ECO:0000256" key="12">
    <source>
        <dbReference type="ARBA" id="ARBA00047712"/>
    </source>
</evidence>
<keyword evidence="10 13" id="KW-0472">Membrane</keyword>
<protein>
    <recommendedName>
        <fullName evidence="3 13">NADH-quinone oxidoreductase subunit J</fullName>
        <ecNumber evidence="13">7.1.1.-</ecNumber>
    </recommendedName>
</protein>
<dbReference type="InterPro" id="IPR001457">
    <property type="entry name" value="NADH_UbQ/plastoQ_OxRdtase_su6"/>
</dbReference>
<dbReference type="FunFam" id="1.20.120.1200:FF:000001">
    <property type="entry name" value="NADH-quinone oxidoreductase subunit J"/>
    <property type="match status" value="1"/>
</dbReference>
<name>A0A2N5EEE1_9GAMM</name>
<organism evidence="14 15">
    <name type="scientific">Chimaeribacter californicus</name>
    <dbReference type="NCBI Taxonomy" id="2060067"/>
    <lineage>
        <taxon>Bacteria</taxon>
        <taxon>Pseudomonadati</taxon>
        <taxon>Pseudomonadota</taxon>
        <taxon>Gammaproteobacteria</taxon>
        <taxon>Enterobacterales</taxon>
        <taxon>Yersiniaceae</taxon>
        <taxon>Chimaeribacter</taxon>
    </lineage>
</organism>
<keyword evidence="7" id="KW-1278">Translocase</keyword>
<dbReference type="RefSeq" id="WP_101815286.1">
    <property type="nucleotide sequence ID" value="NZ_PJZF01000003.1"/>
</dbReference>
<evidence type="ECO:0000256" key="5">
    <source>
        <dbReference type="ARBA" id="ARBA00022692"/>
    </source>
</evidence>
<feature type="transmembrane region" description="Helical" evidence="13">
    <location>
        <begin position="131"/>
        <end position="156"/>
    </location>
</feature>
<keyword evidence="4 13" id="KW-1003">Cell membrane</keyword>
<accession>A0A2N5EEE1</accession>
<evidence type="ECO:0000256" key="11">
    <source>
        <dbReference type="ARBA" id="ARBA00025811"/>
    </source>
</evidence>
<comment type="catalytic activity">
    <reaction evidence="12 13">
        <text>a quinone + NADH + 5 H(+)(in) = a quinol + NAD(+) + 4 H(+)(out)</text>
        <dbReference type="Rhea" id="RHEA:57888"/>
        <dbReference type="ChEBI" id="CHEBI:15378"/>
        <dbReference type="ChEBI" id="CHEBI:24646"/>
        <dbReference type="ChEBI" id="CHEBI:57540"/>
        <dbReference type="ChEBI" id="CHEBI:57945"/>
        <dbReference type="ChEBI" id="CHEBI:132124"/>
    </reaction>
</comment>
<keyword evidence="6 13" id="KW-0874">Quinone</keyword>
<dbReference type="EMBL" id="PJZF01000003">
    <property type="protein sequence ID" value="PLR40876.1"/>
    <property type="molecule type" value="Genomic_DNA"/>
</dbReference>
<gene>
    <name evidence="14" type="ORF">CYR55_06260</name>
</gene>
<feature type="transmembrane region" description="Helical" evidence="13">
    <location>
        <begin position="92"/>
        <end position="111"/>
    </location>
</feature>
<keyword evidence="5 13" id="KW-0812">Transmembrane</keyword>
<dbReference type="GO" id="GO:0005886">
    <property type="term" value="C:plasma membrane"/>
    <property type="evidence" value="ECO:0007669"/>
    <property type="project" value="UniProtKB-SubCell"/>
</dbReference>
<reference evidence="14 15" key="1">
    <citation type="submission" date="2017-12" db="EMBL/GenBank/DDBJ databases">
        <title>Characterization of six clinical isolates of Enterochimera gen. nov., a novel genus of the Yersiniaciae family and the three species Enterochimera arupensis sp. nov., Enterochimera coloradensis sp. nov, and Enterochimera californica sp. nov.</title>
        <authorList>
            <person name="Rossi A."/>
            <person name="Fisher M."/>
        </authorList>
    </citation>
    <scope>NUCLEOTIDE SEQUENCE [LARGE SCALE GENOMIC DNA]</scope>
    <source>
        <strain evidence="15">2015-Iso6</strain>
    </source>
</reference>
<dbReference type="AlphaFoldDB" id="A0A2N5EEE1"/>
<dbReference type="PANTHER" id="PTHR33269:SF17">
    <property type="entry name" value="NADH-UBIQUINONE OXIDOREDUCTASE CHAIN 6"/>
    <property type="match status" value="1"/>
</dbReference>
<evidence type="ECO:0000256" key="10">
    <source>
        <dbReference type="ARBA" id="ARBA00023136"/>
    </source>
</evidence>
<keyword evidence="8 13" id="KW-1133">Transmembrane helix</keyword>
<dbReference type="Proteomes" id="UP000234240">
    <property type="component" value="Unassembled WGS sequence"/>
</dbReference>
<proteinExistence type="inferred from homology"/>
<comment type="subcellular location">
    <subcellularLocation>
        <location evidence="1 13">Cell membrane</location>
        <topology evidence="1 13">Multi-pass membrane protein</topology>
    </subcellularLocation>
</comment>
<evidence type="ECO:0000256" key="7">
    <source>
        <dbReference type="ARBA" id="ARBA00022967"/>
    </source>
</evidence>
<dbReference type="Pfam" id="PF00499">
    <property type="entry name" value="Oxidored_q3"/>
    <property type="match status" value="1"/>
</dbReference>
<dbReference type="Gene3D" id="1.20.120.1200">
    <property type="entry name" value="NADH-ubiquinone/plastoquinone oxidoreductase chain 6, subunit NuoJ"/>
    <property type="match status" value="1"/>
</dbReference>
<feature type="transmembrane region" description="Helical" evidence="13">
    <location>
        <begin position="28"/>
        <end position="50"/>
    </location>
</feature>
<evidence type="ECO:0000313" key="14">
    <source>
        <dbReference type="EMBL" id="PLR40876.1"/>
    </source>
</evidence>
<dbReference type="InterPro" id="IPR042106">
    <property type="entry name" value="Nuo/plastoQ_OxRdtase_6_NuoJ"/>
</dbReference>
<comment type="function">
    <text evidence="13">NDH-1 shuttles electrons from NADH, via FMN and iron-sulfur (Fe-S) centers, to quinones in the respiratory chain. Couples the redox reaction to proton translocation (for every two electrons transferred, four hydrogen ions are translocated across the cytoplasmic membrane), and thus conserves the redox energy in a proton gradient.</text>
</comment>
<dbReference type="NCBIfam" id="NF005162">
    <property type="entry name" value="PRK06638.1-1"/>
    <property type="match status" value="1"/>
</dbReference>
<dbReference type="OrthoDB" id="9790848at2"/>
<comment type="similarity">
    <text evidence="2 13">Belongs to the complex I subunit 6 family.</text>
</comment>
<keyword evidence="15" id="KW-1185">Reference proteome</keyword>
<dbReference type="EC" id="7.1.1.-" evidence="13"/>
<sequence length="181" mass="19493">MEYAFYIAALVAVVATIRVISHTNPVHALLYLIVSLLAIAAVFFSLGAYFAGALEIIVYAGAIMVLFVFVVMMLNIGNSVQEQERTWLKPSAWAGPGILSLLLLAVLIYAIRTINDQGIDGQMIDAKAVGISLFGPYVLAVELASMLLLAGLVVAYHVGREQKPGEVLSNDAVKRKTEEKA</sequence>
<evidence type="ECO:0000256" key="2">
    <source>
        <dbReference type="ARBA" id="ARBA00005698"/>
    </source>
</evidence>
<evidence type="ECO:0000256" key="8">
    <source>
        <dbReference type="ARBA" id="ARBA00022989"/>
    </source>
</evidence>
<evidence type="ECO:0000256" key="4">
    <source>
        <dbReference type="ARBA" id="ARBA00022475"/>
    </source>
</evidence>
<feature type="transmembrane region" description="Helical" evidence="13">
    <location>
        <begin position="6"/>
        <end position="21"/>
    </location>
</feature>
<comment type="subunit">
    <text evidence="11">Composed of 13 different subunits. Subunits NuoA, H, J, K, L, M, N constitute the membrane sector of the complex.</text>
</comment>
<feature type="transmembrane region" description="Helical" evidence="13">
    <location>
        <begin position="56"/>
        <end position="80"/>
    </location>
</feature>